<dbReference type="EMBL" id="SGJD01002914">
    <property type="protein sequence ID" value="KAB0394047.1"/>
    <property type="molecule type" value="Genomic_DNA"/>
</dbReference>
<dbReference type="AlphaFoldDB" id="A0A643C1G1"/>
<reference evidence="2 3" key="1">
    <citation type="journal article" date="2019" name="PLoS ONE">
        <title>Genomic analyses reveal an absence of contemporary introgressive admixture between fin whales and blue whales, despite known hybrids.</title>
        <authorList>
            <person name="Westbury M.V."/>
            <person name="Petersen B."/>
            <person name="Lorenzen E.D."/>
        </authorList>
    </citation>
    <scope>NUCLEOTIDE SEQUENCE [LARGE SCALE GENOMIC DNA]</scope>
    <source>
        <strain evidence="2">FinWhale-01</strain>
    </source>
</reference>
<evidence type="ECO:0000313" key="2">
    <source>
        <dbReference type="EMBL" id="KAB0394047.1"/>
    </source>
</evidence>
<dbReference type="Proteomes" id="UP000437017">
    <property type="component" value="Unassembled WGS sequence"/>
</dbReference>
<gene>
    <name evidence="2" type="ORF">E2I00_001751</name>
</gene>
<sequence length="260" mass="27688">KRRPGLGELWWAPLWLPVGTHNTASLQRHPGPAAIPDLVPPNPAVADTLTGSAPLGPGSHIAFQKMQTPGQGRARALGGIPRTAAVLQGPTVLQAGEESEGRGRYFPHPQGGQGPGLPDLAALSPGHRGHFANLSAVRLTAWPSWGAQMPSPPGTAHTDPGDPQHRAWDLGLHFPRPSHASLFKEGECRVTRGGVSEKFWRSYDDHGHGLVIHLLVTEPNPISCGRRQTQDGNGAARTSPAPGLPARHHCTPPRPQNFSR</sequence>
<comment type="caution">
    <text evidence="2">The sequence shown here is derived from an EMBL/GenBank/DDBJ whole genome shotgun (WGS) entry which is preliminary data.</text>
</comment>
<name>A0A643C1G1_BALPH</name>
<proteinExistence type="predicted"/>
<feature type="region of interest" description="Disordered" evidence="1">
    <location>
        <begin position="222"/>
        <end position="260"/>
    </location>
</feature>
<evidence type="ECO:0000313" key="3">
    <source>
        <dbReference type="Proteomes" id="UP000437017"/>
    </source>
</evidence>
<accession>A0A643C1G1</accession>
<evidence type="ECO:0000256" key="1">
    <source>
        <dbReference type="SAM" id="MobiDB-lite"/>
    </source>
</evidence>
<protein>
    <submittedName>
        <fullName evidence="2">Uncharacterized protein</fullName>
    </submittedName>
</protein>
<keyword evidence="3" id="KW-1185">Reference proteome</keyword>
<feature type="non-terminal residue" evidence="2">
    <location>
        <position position="1"/>
    </location>
</feature>
<organism evidence="2 3">
    <name type="scientific">Balaenoptera physalus</name>
    <name type="common">Fin whale</name>
    <name type="synonym">Balaena physalus</name>
    <dbReference type="NCBI Taxonomy" id="9770"/>
    <lineage>
        <taxon>Eukaryota</taxon>
        <taxon>Metazoa</taxon>
        <taxon>Chordata</taxon>
        <taxon>Craniata</taxon>
        <taxon>Vertebrata</taxon>
        <taxon>Euteleostomi</taxon>
        <taxon>Mammalia</taxon>
        <taxon>Eutheria</taxon>
        <taxon>Laurasiatheria</taxon>
        <taxon>Artiodactyla</taxon>
        <taxon>Whippomorpha</taxon>
        <taxon>Cetacea</taxon>
        <taxon>Mysticeti</taxon>
        <taxon>Balaenopteridae</taxon>
        <taxon>Balaenoptera</taxon>
    </lineage>
</organism>